<evidence type="ECO:0000256" key="1">
    <source>
        <dbReference type="ARBA" id="ARBA00004651"/>
    </source>
</evidence>
<feature type="transmembrane region" description="Helical" evidence="11">
    <location>
        <begin position="356"/>
        <end position="378"/>
    </location>
</feature>
<dbReference type="AlphaFoldDB" id="A0A1J1J1H9"/>
<proteinExistence type="inferred from homology"/>
<keyword evidence="4 11" id="KW-0812">Transmembrane</keyword>
<dbReference type="Gene3D" id="1.20.1070.10">
    <property type="entry name" value="Rhodopsin 7-helix transmembrane proteins"/>
    <property type="match status" value="1"/>
</dbReference>
<dbReference type="PROSITE" id="PS00649">
    <property type="entry name" value="G_PROTEIN_RECEP_F2_1"/>
    <property type="match status" value="1"/>
</dbReference>
<dbReference type="GO" id="GO:0007166">
    <property type="term" value="P:cell surface receptor signaling pathway"/>
    <property type="evidence" value="ECO:0007669"/>
    <property type="project" value="InterPro"/>
</dbReference>
<evidence type="ECO:0000313" key="15">
    <source>
        <dbReference type="Proteomes" id="UP000183832"/>
    </source>
</evidence>
<accession>A0A1J1J1H9</accession>
<dbReference type="OrthoDB" id="16753at2759"/>
<comment type="similarity">
    <text evidence="2">Belongs to the G-protein coupled receptor 2 family.</text>
</comment>
<keyword evidence="8" id="KW-0675">Receptor</keyword>
<protein>
    <submittedName>
        <fullName evidence="14">CLUMA_CG018241, isoform A</fullName>
    </submittedName>
</protein>
<evidence type="ECO:0000256" key="10">
    <source>
        <dbReference type="ARBA" id="ARBA00023224"/>
    </source>
</evidence>
<dbReference type="CDD" id="cd15260">
    <property type="entry name" value="7tmB1_NPR_B4_insect-like"/>
    <property type="match status" value="1"/>
</dbReference>
<keyword evidence="9" id="KW-0325">Glycoprotein</keyword>
<organism evidence="14 15">
    <name type="scientific">Clunio marinus</name>
    <dbReference type="NCBI Taxonomy" id="568069"/>
    <lineage>
        <taxon>Eukaryota</taxon>
        <taxon>Metazoa</taxon>
        <taxon>Ecdysozoa</taxon>
        <taxon>Arthropoda</taxon>
        <taxon>Hexapoda</taxon>
        <taxon>Insecta</taxon>
        <taxon>Pterygota</taxon>
        <taxon>Neoptera</taxon>
        <taxon>Endopterygota</taxon>
        <taxon>Diptera</taxon>
        <taxon>Nematocera</taxon>
        <taxon>Chironomoidea</taxon>
        <taxon>Chironomidae</taxon>
        <taxon>Clunio</taxon>
    </lineage>
</organism>
<evidence type="ECO:0000256" key="9">
    <source>
        <dbReference type="ARBA" id="ARBA00023180"/>
    </source>
</evidence>
<feature type="transmembrane region" description="Helical" evidence="11">
    <location>
        <begin position="327"/>
        <end position="344"/>
    </location>
</feature>
<dbReference type="PANTHER" id="PTHR45620">
    <property type="entry name" value="PDF RECEPTOR-LIKE PROTEIN-RELATED"/>
    <property type="match status" value="1"/>
</dbReference>
<evidence type="ECO:0000256" key="6">
    <source>
        <dbReference type="ARBA" id="ARBA00023040"/>
    </source>
</evidence>
<evidence type="ECO:0000313" key="14">
    <source>
        <dbReference type="EMBL" id="CRL05620.1"/>
    </source>
</evidence>
<keyword evidence="3" id="KW-1003">Cell membrane</keyword>
<evidence type="ECO:0000259" key="13">
    <source>
        <dbReference type="PROSITE" id="PS50261"/>
    </source>
</evidence>
<dbReference type="InterPro" id="IPR050332">
    <property type="entry name" value="GPCR_2"/>
</dbReference>
<dbReference type="PANTHER" id="PTHR45620:SF43">
    <property type="entry name" value="HECTOR, ISOFORM A"/>
    <property type="match status" value="1"/>
</dbReference>
<keyword evidence="6" id="KW-0297">G-protein coupled receptor</keyword>
<dbReference type="SMART" id="SM00008">
    <property type="entry name" value="HormR"/>
    <property type="match status" value="1"/>
</dbReference>
<dbReference type="GO" id="GO:0008528">
    <property type="term" value="F:G protein-coupled peptide receptor activity"/>
    <property type="evidence" value="ECO:0007669"/>
    <property type="project" value="TreeGrafter"/>
</dbReference>
<gene>
    <name evidence="14" type="primary">putative Calcitonin receptor</name>
    <name evidence="14" type="ORF">CLUMA_CG018241</name>
</gene>
<feature type="transmembrane region" description="Helical" evidence="11">
    <location>
        <begin position="243"/>
        <end position="261"/>
    </location>
</feature>
<dbReference type="InterPro" id="IPR017983">
    <property type="entry name" value="GPCR_2_secretin-like_CS"/>
</dbReference>
<dbReference type="Pfam" id="PF02793">
    <property type="entry name" value="HRM"/>
    <property type="match status" value="1"/>
</dbReference>
<evidence type="ECO:0000256" key="5">
    <source>
        <dbReference type="ARBA" id="ARBA00022989"/>
    </source>
</evidence>
<evidence type="ECO:0000256" key="8">
    <source>
        <dbReference type="ARBA" id="ARBA00023170"/>
    </source>
</evidence>
<keyword evidence="7 11" id="KW-0472">Membrane</keyword>
<feature type="transmembrane region" description="Helical" evidence="11">
    <location>
        <begin position="166"/>
        <end position="185"/>
    </location>
</feature>
<dbReference type="InterPro" id="IPR001879">
    <property type="entry name" value="GPCR_2_extracellular_dom"/>
</dbReference>
<dbReference type="InterPro" id="IPR036445">
    <property type="entry name" value="GPCR_2_extracell_dom_sf"/>
</dbReference>
<dbReference type="GO" id="GO:0005886">
    <property type="term" value="C:plasma membrane"/>
    <property type="evidence" value="ECO:0007669"/>
    <property type="project" value="UniProtKB-SubCell"/>
</dbReference>
<sequence length="418" mass="48230">MLANTPHDKGFLFTLENAIITEGQRLIIRLYRECKAYEKSLVNSTTFENDSEVNCPVVFDGYLCWGPAKANTTEIKSCPNYVIGYDGNLKASKICTENGTWWRHPESGGEWSNYTSCIDQNYFHSRQLINDIYFYGYCFSLVTLIISLVIFLSFRSLRCTRIRIHTQLFISLALSCIMWILWYNFVVDSTSVIANNPSWCISLHIMTQYLMICNYFWMFCEGIHLHLALVVVFIKDDKAIKMFMVIGWIVPLIFVTIYSILRARSDLDSKLCWVEESHFMWILLIPVIVVLVCSAAFLVNIVRVLITKLHPKSNNPAPLAIKKAVRATLILIPLFGLQHILLPFRPIKDSIFEFPYQILSAILISLQGFCVSFLFCFVNHEVVTQIVTYLHHLCPGLFTTYRERYYAPPPTTTRDIVV</sequence>
<comment type="subcellular location">
    <subcellularLocation>
        <location evidence="1">Cell membrane</location>
        <topology evidence="1">Multi-pass membrane protein</topology>
    </subcellularLocation>
</comment>
<dbReference type="GO" id="GO:0007188">
    <property type="term" value="P:adenylate cyclase-modulating G protein-coupled receptor signaling pathway"/>
    <property type="evidence" value="ECO:0007669"/>
    <property type="project" value="TreeGrafter"/>
</dbReference>
<dbReference type="STRING" id="568069.A0A1J1J1H9"/>
<dbReference type="Gene3D" id="4.10.1240.10">
    <property type="entry name" value="GPCR, family 2, extracellular hormone receptor domain"/>
    <property type="match status" value="1"/>
</dbReference>
<feature type="transmembrane region" description="Helical" evidence="11">
    <location>
        <begin position="281"/>
        <end position="306"/>
    </location>
</feature>
<evidence type="ECO:0000256" key="4">
    <source>
        <dbReference type="ARBA" id="ARBA00022692"/>
    </source>
</evidence>
<dbReference type="PROSITE" id="PS50261">
    <property type="entry name" value="G_PROTEIN_RECEP_F2_4"/>
    <property type="match status" value="1"/>
</dbReference>
<dbReference type="InterPro" id="IPR000832">
    <property type="entry name" value="GPCR_2_secretin-like"/>
</dbReference>
<name>A0A1J1J1H9_9DIPT</name>
<feature type="transmembrane region" description="Helical" evidence="11">
    <location>
        <begin position="132"/>
        <end position="154"/>
    </location>
</feature>
<keyword evidence="10" id="KW-0807">Transducer</keyword>
<keyword evidence="15" id="KW-1185">Reference proteome</keyword>
<evidence type="ECO:0000256" key="3">
    <source>
        <dbReference type="ARBA" id="ARBA00022475"/>
    </source>
</evidence>
<evidence type="ECO:0000256" key="2">
    <source>
        <dbReference type="ARBA" id="ARBA00005314"/>
    </source>
</evidence>
<evidence type="ECO:0000259" key="12">
    <source>
        <dbReference type="PROSITE" id="PS50227"/>
    </source>
</evidence>
<dbReference type="PRINTS" id="PR00249">
    <property type="entry name" value="GPCRSECRETIN"/>
</dbReference>
<dbReference type="Proteomes" id="UP000183832">
    <property type="component" value="Unassembled WGS sequence"/>
</dbReference>
<dbReference type="Pfam" id="PF00002">
    <property type="entry name" value="7tm_2"/>
    <property type="match status" value="1"/>
</dbReference>
<keyword evidence="5 11" id="KW-1133">Transmembrane helix</keyword>
<dbReference type="SUPFAM" id="SSF111418">
    <property type="entry name" value="Hormone receptor domain"/>
    <property type="match status" value="1"/>
</dbReference>
<evidence type="ECO:0000256" key="7">
    <source>
        <dbReference type="ARBA" id="ARBA00023136"/>
    </source>
</evidence>
<feature type="domain" description="G-protein coupled receptors family 2 profile 1" evidence="12">
    <location>
        <begin position="33"/>
        <end position="121"/>
    </location>
</feature>
<reference evidence="14 15" key="1">
    <citation type="submission" date="2015-04" db="EMBL/GenBank/DDBJ databases">
        <authorList>
            <person name="Syromyatnikov M.Y."/>
            <person name="Popov V.N."/>
        </authorList>
    </citation>
    <scope>NUCLEOTIDE SEQUENCE [LARGE SCALE GENOMIC DNA]</scope>
</reference>
<evidence type="ECO:0000256" key="11">
    <source>
        <dbReference type="SAM" id="Phobius"/>
    </source>
</evidence>
<feature type="transmembrane region" description="Helical" evidence="11">
    <location>
        <begin position="215"/>
        <end position="234"/>
    </location>
</feature>
<feature type="domain" description="G-protein coupled receptors family 2 profile 2" evidence="13">
    <location>
        <begin position="129"/>
        <end position="379"/>
    </location>
</feature>
<dbReference type="PROSITE" id="PS50227">
    <property type="entry name" value="G_PROTEIN_RECEP_F2_3"/>
    <property type="match status" value="1"/>
</dbReference>
<dbReference type="InterPro" id="IPR017981">
    <property type="entry name" value="GPCR_2-like_7TM"/>
</dbReference>
<dbReference type="EMBL" id="CVRI01000064">
    <property type="protein sequence ID" value="CRL05620.1"/>
    <property type="molecule type" value="Genomic_DNA"/>
</dbReference>